<dbReference type="InterPro" id="IPR001387">
    <property type="entry name" value="Cro/C1-type_HTH"/>
</dbReference>
<dbReference type="InterPro" id="IPR010982">
    <property type="entry name" value="Lambda_DNA-bd_dom_sf"/>
</dbReference>
<accession>A0ABS1KMZ7</accession>
<evidence type="ECO:0000256" key="1">
    <source>
        <dbReference type="ARBA" id="ARBA00023125"/>
    </source>
</evidence>
<dbReference type="PROSITE" id="PS50943">
    <property type="entry name" value="HTH_CROC1"/>
    <property type="match status" value="1"/>
</dbReference>
<dbReference type="Gene3D" id="1.10.260.40">
    <property type="entry name" value="lambda repressor-like DNA-binding domains"/>
    <property type="match status" value="1"/>
</dbReference>
<reference evidence="3 4" key="1">
    <citation type="submission" date="2021-01" db="EMBL/GenBank/DDBJ databases">
        <title>Chryseolinea sp. Jin1 Genome sequencing and assembly.</title>
        <authorList>
            <person name="Kim I."/>
        </authorList>
    </citation>
    <scope>NUCLEOTIDE SEQUENCE [LARGE SCALE GENOMIC DNA]</scope>
    <source>
        <strain evidence="3 4">Jin1</strain>
    </source>
</reference>
<keyword evidence="1" id="KW-0238">DNA-binding</keyword>
<dbReference type="RefSeq" id="WP_202008205.1">
    <property type="nucleotide sequence ID" value="NZ_JAERRB010000002.1"/>
</dbReference>
<dbReference type="InterPro" id="IPR050807">
    <property type="entry name" value="TransReg_Diox_bact_type"/>
</dbReference>
<dbReference type="PANTHER" id="PTHR46797">
    <property type="entry name" value="HTH-TYPE TRANSCRIPTIONAL REGULATOR"/>
    <property type="match status" value="1"/>
</dbReference>
<gene>
    <name evidence="3" type="ORF">JI741_06340</name>
</gene>
<name>A0ABS1KMZ7_9BACT</name>
<dbReference type="SMART" id="SM00530">
    <property type="entry name" value="HTH_XRE"/>
    <property type="match status" value="1"/>
</dbReference>
<dbReference type="PANTHER" id="PTHR46797:SF1">
    <property type="entry name" value="METHYLPHOSPHONATE SYNTHASE"/>
    <property type="match status" value="1"/>
</dbReference>
<keyword evidence="4" id="KW-1185">Reference proteome</keyword>
<dbReference type="Proteomes" id="UP000613030">
    <property type="component" value="Unassembled WGS sequence"/>
</dbReference>
<proteinExistence type="predicted"/>
<evidence type="ECO:0000313" key="3">
    <source>
        <dbReference type="EMBL" id="MBL0740829.1"/>
    </source>
</evidence>
<evidence type="ECO:0000259" key="2">
    <source>
        <dbReference type="PROSITE" id="PS50943"/>
    </source>
</evidence>
<evidence type="ECO:0000313" key="4">
    <source>
        <dbReference type="Proteomes" id="UP000613030"/>
    </source>
</evidence>
<dbReference type="CDD" id="cd00093">
    <property type="entry name" value="HTH_XRE"/>
    <property type="match status" value="1"/>
</dbReference>
<protein>
    <submittedName>
        <fullName evidence="3">Helix-turn-helix transcriptional regulator</fullName>
    </submittedName>
</protein>
<dbReference type="EMBL" id="JAERRB010000002">
    <property type="protein sequence ID" value="MBL0740829.1"/>
    <property type="molecule type" value="Genomic_DNA"/>
</dbReference>
<comment type="caution">
    <text evidence="3">The sequence shown here is derived from an EMBL/GenBank/DDBJ whole genome shotgun (WGS) entry which is preliminary data.</text>
</comment>
<organism evidence="3 4">
    <name type="scientific">Chryseolinea lacunae</name>
    <dbReference type="NCBI Taxonomy" id="2801331"/>
    <lineage>
        <taxon>Bacteria</taxon>
        <taxon>Pseudomonadati</taxon>
        <taxon>Bacteroidota</taxon>
        <taxon>Cytophagia</taxon>
        <taxon>Cytophagales</taxon>
        <taxon>Fulvivirgaceae</taxon>
        <taxon>Chryseolinea</taxon>
    </lineage>
</organism>
<dbReference type="Pfam" id="PF01381">
    <property type="entry name" value="HTH_3"/>
    <property type="match status" value="1"/>
</dbReference>
<dbReference type="SUPFAM" id="SSF47413">
    <property type="entry name" value="lambda repressor-like DNA-binding domains"/>
    <property type="match status" value="1"/>
</dbReference>
<sequence>MTVNAKRRNVKKLIAFGTNLQRIRLEKGLSQEDLAHLANVAYTTINRLENGRLNTGVSTIFDLARALKVSPKELFEF</sequence>
<feature type="domain" description="HTH cro/C1-type" evidence="2">
    <location>
        <begin position="20"/>
        <end position="74"/>
    </location>
</feature>